<evidence type="ECO:0000313" key="3">
    <source>
        <dbReference type="Proteomes" id="UP000193642"/>
    </source>
</evidence>
<dbReference type="Gene3D" id="3.30.310.50">
    <property type="entry name" value="Alpha-D-phosphohexomutase, C-terminal domain"/>
    <property type="match status" value="1"/>
</dbReference>
<evidence type="ECO:0000313" key="2">
    <source>
        <dbReference type="EMBL" id="ORY48546.1"/>
    </source>
</evidence>
<gene>
    <name evidence="2" type="ORF">BCR33DRAFT_847933</name>
</gene>
<sequence length="116" mass="13095">MAPKKEMKGEPAKVQVTITIPFETPRLALIASQVLSADRNPKDTTLVFGVDESNPSALKFTVESRDVKLLRTAVTSVMESIQLVSDEHTEQFKQVRSTSSSICRGMEFWCRLIRYF</sequence>
<comment type="caution">
    <text evidence="2">The sequence shown here is derived from an EMBL/GenBank/DDBJ whole genome shotgun (WGS) entry which is preliminary data.</text>
</comment>
<dbReference type="Pfam" id="PF09341">
    <property type="entry name" value="Pcc1"/>
    <property type="match status" value="1"/>
</dbReference>
<feature type="non-terminal residue" evidence="2">
    <location>
        <position position="116"/>
    </location>
</feature>
<dbReference type="Proteomes" id="UP000193642">
    <property type="component" value="Unassembled WGS sequence"/>
</dbReference>
<dbReference type="AlphaFoldDB" id="A0A1Y2CNM1"/>
<evidence type="ECO:0008006" key="4">
    <source>
        <dbReference type="Google" id="ProtNLM"/>
    </source>
</evidence>
<reference evidence="2 3" key="1">
    <citation type="submission" date="2016-07" db="EMBL/GenBank/DDBJ databases">
        <title>Pervasive Adenine N6-methylation of Active Genes in Fungi.</title>
        <authorList>
            <consortium name="DOE Joint Genome Institute"/>
            <person name="Mondo S.J."/>
            <person name="Dannebaum R.O."/>
            <person name="Kuo R.C."/>
            <person name="Labutti K."/>
            <person name="Haridas S."/>
            <person name="Kuo A."/>
            <person name="Salamov A."/>
            <person name="Ahrendt S.R."/>
            <person name="Lipzen A."/>
            <person name="Sullivan W."/>
            <person name="Andreopoulos W.B."/>
            <person name="Clum A."/>
            <person name="Lindquist E."/>
            <person name="Daum C."/>
            <person name="Ramamoorthy G.K."/>
            <person name="Gryganskyi A."/>
            <person name="Culley D."/>
            <person name="Magnuson J.K."/>
            <person name="James T.Y."/>
            <person name="O'Malley M.A."/>
            <person name="Stajich J.E."/>
            <person name="Spatafora J.W."/>
            <person name="Visel A."/>
            <person name="Grigoriev I.V."/>
        </authorList>
    </citation>
    <scope>NUCLEOTIDE SEQUENCE [LARGE SCALE GENOMIC DNA]</scope>
    <source>
        <strain evidence="2 3">JEL800</strain>
    </source>
</reference>
<dbReference type="OrthoDB" id="10025739at2759"/>
<name>A0A1Y2CNM1_9FUNG</name>
<evidence type="ECO:0000256" key="1">
    <source>
        <dbReference type="ARBA" id="ARBA00007073"/>
    </source>
</evidence>
<proteinExistence type="inferred from homology"/>
<accession>A0A1Y2CNM1</accession>
<comment type="similarity">
    <text evidence="1">Belongs to the CTAG/PCC1 family.</text>
</comment>
<dbReference type="InterPro" id="IPR015419">
    <property type="entry name" value="CTAG/Pcc1"/>
</dbReference>
<protein>
    <recommendedName>
        <fullName evidence="4">Pcc1-domain-containing protein</fullName>
    </recommendedName>
</protein>
<dbReference type="EMBL" id="MCGO01000011">
    <property type="protein sequence ID" value="ORY48546.1"/>
    <property type="molecule type" value="Genomic_DNA"/>
</dbReference>
<organism evidence="2 3">
    <name type="scientific">Rhizoclosmatium globosum</name>
    <dbReference type="NCBI Taxonomy" id="329046"/>
    <lineage>
        <taxon>Eukaryota</taxon>
        <taxon>Fungi</taxon>
        <taxon>Fungi incertae sedis</taxon>
        <taxon>Chytridiomycota</taxon>
        <taxon>Chytridiomycota incertae sedis</taxon>
        <taxon>Chytridiomycetes</taxon>
        <taxon>Chytridiales</taxon>
        <taxon>Chytriomycetaceae</taxon>
        <taxon>Rhizoclosmatium</taxon>
    </lineage>
</organism>
<keyword evidence="3" id="KW-1185">Reference proteome</keyword>